<feature type="non-terminal residue" evidence="2">
    <location>
        <position position="496"/>
    </location>
</feature>
<feature type="compositionally biased region" description="Basic and acidic residues" evidence="1">
    <location>
        <begin position="229"/>
        <end position="241"/>
    </location>
</feature>
<organism evidence="2">
    <name type="scientific">uncultured Solirubrobacteraceae bacterium</name>
    <dbReference type="NCBI Taxonomy" id="1162706"/>
    <lineage>
        <taxon>Bacteria</taxon>
        <taxon>Bacillati</taxon>
        <taxon>Actinomycetota</taxon>
        <taxon>Thermoleophilia</taxon>
        <taxon>Solirubrobacterales</taxon>
        <taxon>Solirubrobacteraceae</taxon>
        <taxon>environmental samples</taxon>
    </lineage>
</organism>
<feature type="compositionally biased region" description="Basic residues" evidence="1">
    <location>
        <begin position="112"/>
        <end position="122"/>
    </location>
</feature>
<proteinExistence type="predicted"/>
<name>A0A6J4S637_9ACTN</name>
<evidence type="ECO:0000256" key="1">
    <source>
        <dbReference type="SAM" id="MobiDB-lite"/>
    </source>
</evidence>
<feature type="compositionally biased region" description="Basic and acidic residues" evidence="1">
    <location>
        <begin position="346"/>
        <end position="369"/>
    </location>
</feature>
<feature type="compositionally biased region" description="Basic and acidic residues" evidence="1">
    <location>
        <begin position="376"/>
        <end position="386"/>
    </location>
</feature>
<accession>A0A6J4S637</accession>
<gene>
    <name evidence="2" type="ORF">AVDCRST_MAG30-1322</name>
</gene>
<feature type="non-terminal residue" evidence="2">
    <location>
        <position position="1"/>
    </location>
</feature>
<protein>
    <submittedName>
        <fullName evidence="2">Virulence factor Mce family protein</fullName>
    </submittedName>
</protein>
<feature type="compositionally biased region" description="Low complexity" evidence="1">
    <location>
        <begin position="317"/>
        <end position="344"/>
    </location>
</feature>
<dbReference type="EMBL" id="CADCVS010000192">
    <property type="protein sequence ID" value="CAA9490211.1"/>
    <property type="molecule type" value="Genomic_DNA"/>
</dbReference>
<feature type="compositionally biased region" description="Low complexity" evidence="1">
    <location>
        <begin position="401"/>
        <end position="426"/>
    </location>
</feature>
<feature type="compositionally biased region" description="Low complexity" evidence="1">
    <location>
        <begin position="279"/>
        <end position="289"/>
    </location>
</feature>
<feature type="compositionally biased region" description="Basic and acidic residues" evidence="1">
    <location>
        <begin position="261"/>
        <end position="277"/>
    </location>
</feature>
<dbReference type="AlphaFoldDB" id="A0A6J4S637"/>
<evidence type="ECO:0000313" key="2">
    <source>
        <dbReference type="EMBL" id="CAA9490211.1"/>
    </source>
</evidence>
<reference evidence="2" key="1">
    <citation type="submission" date="2020-02" db="EMBL/GenBank/DDBJ databases">
        <authorList>
            <person name="Meier V. D."/>
        </authorList>
    </citation>
    <scope>NUCLEOTIDE SEQUENCE</scope>
    <source>
        <strain evidence="2">AVDCRST_MAG30</strain>
    </source>
</reference>
<feature type="compositionally biased region" description="Basic and acidic residues" evidence="1">
    <location>
        <begin position="123"/>
        <end position="163"/>
    </location>
</feature>
<sequence>AEVRSQLRPRRGDGRLRAVLLRPAALPVARVRRPRAAQGGGLPLQDLLRRGDPARQGGRRADLRRAGRQGQDGRARHALGPLGGRHRARRALRAAALGRQGDPAPEDAARRDLRRAHPRHAHREGDPRGRPAARVERLADRRARRDLPRLRPEDPRGLPRLDADAGAGRRGPRPRSQRGARQPLAVRPGGVADRRRPQPPGGGAAADRLQHGRRLRRALRAPGAAARPGAERQHRLLDHRAPRPRAAGDLPRPAGLLARVAPDDRAPQPLRGGDRPAHHPAAARGAPAEPDARRRARPRARPARLLHGARAARDSVAGGLPRRAAGPRRPAPAARAGRPGAARAQPDPRLRRALQARDHRVLRQRDGRHPGPYLGDRADLPADHEPAQPGEPRGLSAAPGLQPLEPLPAARRLRAARQGPAGLRGPQLRRRDPRAPRRRGQRGPRHARGAARARPALRLLGPERRAVGGRPALHPAARLRLRRPAHPVPAGRDRPL</sequence>
<feature type="region of interest" description="Disordered" evidence="1">
    <location>
        <begin position="31"/>
        <end position="496"/>
    </location>
</feature>
<feature type="compositionally biased region" description="Basic residues" evidence="1">
    <location>
        <begin position="294"/>
        <end position="304"/>
    </location>
</feature>
<feature type="compositionally biased region" description="Basic residues" evidence="1">
    <location>
        <begin position="436"/>
        <end position="451"/>
    </location>
</feature>
<feature type="compositionally biased region" description="Basic and acidic residues" evidence="1">
    <location>
        <begin position="47"/>
        <end position="75"/>
    </location>
</feature>